<keyword evidence="1" id="KW-0472">Membrane</keyword>
<feature type="transmembrane region" description="Helical" evidence="1">
    <location>
        <begin position="473"/>
        <end position="490"/>
    </location>
</feature>
<evidence type="ECO:0000259" key="2">
    <source>
        <dbReference type="Pfam" id="PF24672"/>
    </source>
</evidence>
<evidence type="ECO:0000313" key="4">
    <source>
        <dbReference type="EMBL" id="OZG67759.1"/>
    </source>
</evidence>
<accession>A0A261G8K1</accession>
<keyword evidence="1" id="KW-1133">Transmembrane helix</keyword>
<dbReference type="Pfam" id="PF24677">
    <property type="entry name" value="DUF7657"/>
    <property type="match status" value="1"/>
</dbReference>
<feature type="transmembrane region" description="Helical" evidence="1">
    <location>
        <begin position="293"/>
        <end position="326"/>
    </location>
</feature>
<feature type="transmembrane region" description="Helical" evidence="1">
    <location>
        <begin position="529"/>
        <end position="547"/>
    </location>
</feature>
<evidence type="ECO:0000259" key="3">
    <source>
        <dbReference type="Pfam" id="PF24677"/>
    </source>
</evidence>
<dbReference type="InterPro" id="IPR056074">
    <property type="entry name" value="DUF7657"/>
</dbReference>
<feature type="transmembrane region" description="Helical" evidence="1">
    <location>
        <begin position="413"/>
        <end position="432"/>
    </location>
</feature>
<keyword evidence="1" id="KW-0812">Transmembrane</keyword>
<evidence type="ECO:0000256" key="1">
    <source>
        <dbReference type="SAM" id="Phobius"/>
    </source>
</evidence>
<feature type="transmembrane region" description="Helical" evidence="1">
    <location>
        <begin position="502"/>
        <end position="523"/>
    </location>
</feature>
<evidence type="ECO:0000313" key="5">
    <source>
        <dbReference type="Proteomes" id="UP000216451"/>
    </source>
</evidence>
<feature type="domain" description="DUF7657" evidence="3">
    <location>
        <begin position="89"/>
        <end position="493"/>
    </location>
</feature>
<proteinExistence type="predicted"/>
<feature type="transmembrane region" description="Helical" evidence="1">
    <location>
        <begin position="439"/>
        <end position="467"/>
    </location>
</feature>
<feature type="transmembrane region" description="Helical" evidence="1">
    <location>
        <begin position="264"/>
        <end position="281"/>
    </location>
</feature>
<name>A0A261G8K1_9BIFI</name>
<feature type="transmembrane region" description="Helical" evidence="1">
    <location>
        <begin position="59"/>
        <end position="78"/>
    </location>
</feature>
<keyword evidence="5" id="KW-1185">Reference proteome</keyword>
<dbReference type="EMBL" id="MWXA01000003">
    <property type="protein sequence ID" value="OZG67759.1"/>
    <property type="molecule type" value="Genomic_DNA"/>
</dbReference>
<dbReference type="InterPro" id="IPR056071">
    <property type="entry name" value="DUF7654"/>
</dbReference>
<dbReference type="Pfam" id="PF24672">
    <property type="entry name" value="DUF7654"/>
    <property type="match status" value="1"/>
</dbReference>
<gene>
    <name evidence="4" type="ORF">BAQU_0403</name>
</gene>
<feature type="transmembrane region" description="Helical" evidence="1">
    <location>
        <begin position="341"/>
        <end position="361"/>
    </location>
</feature>
<dbReference type="RefSeq" id="WP_094692405.1">
    <property type="nucleotide sequence ID" value="NZ_JBDNSG010000013.1"/>
</dbReference>
<feature type="transmembrane region" description="Helical" evidence="1">
    <location>
        <begin position="90"/>
        <end position="107"/>
    </location>
</feature>
<organism evidence="4 5">
    <name type="scientific">Bifidobacterium aquikefiri</name>
    <dbReference type="NCBI Taxonomy" id="1653207"/>
    <lineage>
        <taxon>Bacteria</taxon>
        <taxon>Bacillati</taxon>
        <taxon>Actinomycetota</taxon>
        <taxon>Actinomycetes</taxon>
        <taxon>Bifidobacteriales</taxon>
        <taxon>Bifidobacteriaceae</taxon>
        <taxon>Bifidobacterium</taxon>
    </lineage>
</organism>
<feature type="transmembrane region" description="Helical" evidence="1">
    <location>
        <begin position="240"/>
        <end position="258"/>
    </location>
</feature>
<dbReference type="Proteomes" id="UP000216451">
    <property type="component" value="Unassembled WGS sequence"/>
</dbReference>
<comment type="caution">
    <text evidence="4">The sequence shown here is derived from an EMBL/GenBank/DDBJ whole genome shotgun (WGS) entry which is preliminary data.</text>
</comment>
<feature type="transmembrane region" description="Helical" evidence="1">
    <location>
        <begin position="200"/>
        <end position="219"/>
    </location>
</feature>
<reference evidence="4 5" key="1">
    <citation type="journal article" date="2017" name="BMC Genomics">
        <title>Comparative genomic and phylogenomic analyses of the Bifidobacteriaceae family.</title>
        <authorList>
            <person name="Lugli G.A."/>
            <person name="Milani C."/>
            <person name="Turroni F."/>
            <person name="Duranti S."/>
            <person name="Mancabelli L."/>
            <person name="Mangifesta M."/>
            <person name="Ferrario C."/>
            <person name="Modesto M."/>
            <person name="Mattarelli P."/>
            <person name="Jiri K."/>
            <person name="van Sinderen D."/>
            <person name="Ventura M."/>
        </authorList>
    </citation>
    <scope>NUCLEOTIDE SEQUENCE [LARGE SCALE GENOMIC DNA]</scope>
    <source>
        <strain evidence="4 5">LMG 28769</strain>
    </source>
</reference>
<sequence>MTISKLQANFQLRKVLRLLFVISAACICSVFIVKIYPLISNTVFKIDFSSIIQSKHVLVIRTLLFLPICALPLSWISFGWRTTNDWIHKWRIAIGVVLVLSAVLLNINNSSLGIWNLFLNKPVGYGIVFGTPRGIRSDEFAVNTPLAFSQSSNHYGYFSNLFGNSPADMFIIKDAPVITPAELFRPFHWGYLLLGSSHGLAFYSSARLVTLFLVSYQFCLLITSDINSQGNNPALKHRGLAVLGATLITFAPVIQWWYAVNGLVEMIISTFLSILLLRIYVTTHNSIKRFAAALGIMLCAGMFMLTLYPAWMIPLLFIVLALGIWVLRSSWHEIAMRFQDWFGILSVIIIFIVLMMSVLHSSFQTIQQELSTIYPGRRISNGGGESVWSLFSTMAGLAFPFKEYVGHTNATEASSFVTVFPLGIVLSFFCMWKRKNKDFLIIALLLVTLFLGLYIFVGFIPLVAALTGLSHSISARAIIMFEFANVLLLIRAASLLPDKSNIFMKISVAVCCAIQGIGVYLSYNNYLGLFWLSAFEFVGALFAITLLTKSDVFRRISTTILVMVLSISGFSVNPVQYSTDALTRQPVVEEVQKVDSKSPGKWIVAGGDSHLFAQMLVANGIPTSNALSVTPDWKLWRILDKSGRYRRAYNRYAFMSVMLVDRPLKSDEKMVTTGAFDRLDVIFNLEQLHQIGVRYILAAGDIHTITINKYRVRQVGATISGLTPYEIITPQSE</sequence>
<protein>
    <submittedName>
        <fullName evidence="4">Uncharacterized protein</fullName>
    </submittedName>
</protein>
<feature type="domain" description="DUF7654" evidence="2">
    <location>
        <begin position="582"/>
        <end position="729"/>
    </location>
</feature>
<feature type="transmembrane region" description="Helical" evidence="1">
    <location>
        <begin position="15"/>
        <end position="39"/>
    </location>
</feature>
<dbReference type="OrthoDB" id="3176622at2"/>
<dbReference type="AlphaFoldDB" id="A0A261G8K1"/>